<dbReference type="EMBL" id="JAQQLF010000007">
    <property type="protein sequence ID" value="MDC7716850.1"/>
    <property type="molecule type" value="Genomic_DNA"/>
</dbReference>
<sequence>MISPLSQGLPGLQAGTSELAGNPLTTAQAVKLSREQGRLLLEASSTPARMPVLQGGETILAKISERLPDGRISAQIKGEPFLLNVPQGATLQGEDLRLRVATTQPLAFLLLDTDDLKPEPSPADTPTTKQSQALAQALQLAAGSEGVELETLTQPQGKLPAFQPGEWVMARVAERLPDGSAAVLVKNAAFTLKAPGDGQALRADPLMLRVRATEPVLSFTQVNLPQAAASDKSAPVSFSTASRYLSSLLASSNGAQGSTATAATLASALPTAGQLEGKPLSDVIANRLAAGLAAMPATLRTEASQAALLPNPSQPAPEQETHLKATVEKSGVFYEAHQKAWVDGRLSLDELKQEPQARLATTLTTAEASAGKHTVTPEAGHLVQRQLDTLEQHQFMYTGQAWPGQLVQWQIQPEQGGEREGNGQQEMRAWHTSLAMSLPALGGLAARLRLVGNQVQLTFDTDNPEAAALIEQYRQQLAGSMEAAGLALASLQVRHEASTG</sequence>
<dbReference type="Pfam" id="PF02120">
    <property type="entry name" value="Flg_hook"/>
    <property type="match status" value="1"/>
</dbReference>
<comment type="caution">
    <text evidence="2">The sequence shown here is derived from an EMBL/GenBank/DDBJ whole genome shotgun (WGS) entry which is preliminary data.</text>
</comment>
<name>A0ABT5IWC3_9NEIS</name>
<keyword evidence="2" id="KW-0966">Cell projection</keyword>
<dbReference type="InterPro" id="IPR038610">
    <property type="entry name" value="FliK-like_C_sf"/>
</dbReference>
<gene>
    <name evidence="2" type="ORF">PQU95_06420</name>
</gene>
<evidence type="ECO:0000313" key="3">
    <source>
        <dbReference type="Proteomes" id="UP001219956"/>
    </source>
</evidence>
<keyword evidence="3" id="KW-1185">Reference proteome</keyword>
<keyword evidence="2" id="KW-0282">Flagellum</keyword>
<accession>A0ABT5IWC3</accession>
<reference evidence="2 3" key="1">
    <citation type="submission" date="2023-01" db="EMBL/GenBank/DDBJ databases">
        <title>Novel species of the genus Vogesella isolated from rivers.</title>
        <authorList>
            <person name="Lu H."/>
        </authorList>
    </citation>
    <scope>NUCLEOTIDE SEQUENCE [LARGE SCALE GENOMIC DNA]</scope>
    <source>
        <strain evidence="2 3">DC21W</strain>
    </source>
</reference>
<dbReference type="InterPro" id="IPR021136">
    <property type="entry name" value="Flagellar_hook_control-like_C"/>
</dbReference>
<protein>
    <submittedName>
        <fullName evidence="2">Flagellar hook-length control protein FliK</fullName>
    </submittedName>
</protein>
<evidence type="ECO:0000259" key="1">
    <source>
        <dbReference type="Pfam" id="PF02120"/>
    </source>
</evidence>
<organism evidence="2 3">
    <name type="scientific">Vogesella aquatica</name>
    <dbReference type="NCBI Taxonomy" id="2984206"/>
    <lineage>
        <taxon>Bacteria</taxon>
        <taxon>Pseudomonadati</taxon>
        <taxon>Pseudomonadota</taxon>
        <taxon>Betaproteobacteria</taxon>
        <taxon>Neisseriales</taxon>
        <taxon>Chromobacteriaceae</taxon>
        <taxon>Vogesella</taxon>
    </lineage>
</organism>
<dbReference type="Gene3D" id="3.30.750.140">
    <property type="match status" value="1"/>
</dbReference>
<dbReference type="Proteomes" id="UP001219956">
    <property type="component" value="Unassembled WGS sequence"/>
</dbReference>
<keyword evidence="2" id="KW-0969">Cilium</keyword>
<feature type="domain" description="Flagellar hook-length control protein-like C-terminal" evidence="1">
    <location>
        <begin position="424"/>
        <end position="498"/>
    </location>
</feature>
<proteinExistence type="predicted"/>
<evidence type="ECO:0000313" key="2">
    <source>
        <dbReference type="EMBL" id="MDC7716850.1"/>
    </source>
</evidence>
<dbReference type="RefSeq" id="WP_272751233.1">
    <property type="nucleotide sequence ID" value="NZ_JAQQLF010000007.1"/>
</dbReference>